<evidence type="ECO:0000256" key="2">
    <source>
        <dbReference type="ARBA" id="ARBA00022803"/>
    </source>
</evidence>
<dbReference type="InterPro" id="IPR011990">
    <property type="entry name" value="TPR-like_helical_dom_sf"/>
</dbReference>
<gene>
    <name evidence="5" type="ORF">H9763_07180</name>
</gene>
<dbReference type="SUPFAM" id="SSF48452">
    <property type="entry name" value="TPR-like"/>
    <property type="match status" value="4"/>
</dbReference>
<dbReference type="EMBL" id="DWXE01000026">
    <property type="protein sequence ID" value="HJB91233.1"/>
    <property type="molecule type" value="Genomic_DNA"/>
</dbReference>
<evidence type="ECO:0000313" key="6">
    <source>
        <dbReference type="Proteomes" id="UP000886883"/>
    </source>
</evidence>
<feature type="repeat" description="TPR" evidence="3">
    <location>
        <begin position="764"/>
        <end position="797"/>
    </location>
</feature>
<proteinExistence type="predicted"/>
<dbReference type="InterPro" id="IPR051012">
    <property type="entry name" value="CellSynth/LPSAsmb/PSIAsmb"/>
</dbReference>
<keyword evidence="1" id="KW-0677">Repeat</keyword>
<dbReference type="InterPro" id="IPR019734">
    <property type="entry name" value="TPR_rpt"/>
</dbReference>
<reference evidence="5" key="1">
    <citation type="journal article" date="2021" name="PeerJ">
        <title>Extensive microbial diversity within the chicken gut microbiome revealed by metagenomics and culture.</title>
        <authorList>
            <person name="Gilroy R."/>
            <person name="Ravi A."/>
            <person name="Getino M."/>
            <person name="Pursley I."/>
            <person name="Horton D.L."/>
            <person name="Alikhan N.F."/>
            <person name="Baker D."/>
            <person name="Gharbi K."/>
            <person name="Hall N."/>
            <person name="Watson M."/>
            <person name="Adriaenssens E.M."/>
            <person name="Foster-Nyarko E."/>
            <person name="Jarju S."/>
            <person name="Secka A."/>
            <person name="Antonio M."/>
            <person name="Oren A."/>
            <person name="Chaudhuri R.R."/>
            <person name="La Ragione R."/>
            <person name="Hildebrand F."/>
            <person name="Pallen M.J."/>
        </authorList>
    </citation>
    <scope>NUCLEOTIDE SEQUENCE</scope>
    <source>
        <strain evidence="5">USAMLcec3-2134</strain>
    </source>
</reference>
<dbReference type="Proteomes" id="UP000886883">
    <property type="component" value="Unassembled WGS sequence"/>
</dbReference>
<dbReference type="Pfam" id="PF14559">
    <property type="entry name" value="TPR_19"/>
    <property type="match status" value="1"/>
</dbReference>
<dbReference type="Pfam" id="PF13181">
    <property type="entry name" value="TPR_8"/>
    <property type="match status" value="1"/>
</dbReference>
<dbReference type="SMART" id="SM00028">
    <property type="entry name" value="TPR"/>
    <property type="match status" value="9"/>
</dbReference>
<feature type="repeat" description="TPR" evidence="3">
    <location>
        <begin position="690"/>
        <end position="723"/>
    </location>
</feature>
<evidence type="ECO:0000256" key="4">
    <source>
        <dbReference type="SAM" id="Coils"/>
    </source>
</evidence>
<evidence type="ECO:0000313" key="5">
    <source>
        <dbReference type="EMBL" id="HJB91233.1"/>
    </source>
</evidence>
<dbReference type="Gene3D" id="1.25.40.10">
    <property type="entry name" value="Tetratricopeptide repeat domain"/>
    <property type="match status" value="3"/>
</dbReference>
<accession>A0A9D2MS83</accession>
<name>A0A9D2MS83_9FIRM</name>
<sequence>MEDKRAFAVLGVRAEDGEEAVRRAYRKKLPLVNPEDDAKGFQELREAYETALARLKREDRETEEERDETPSGLFLQRAQALYGSLEGRQNARAWEELFSDPAFVDLDEEENCRKKLFGWLMSHCYLPTHIWNVLDRHLSIEAGREKLLEEYPPDFVRYLLQRVREGEGFDFGQLRGRDDADLDGWILLFIRAGREERENNDAALEETIAEAMSKGLSHPDLCMVRARLLRRQGRAQEGDAAVDALLEGEFGACQNVRFQAAEYFQGGGREERADELYRALLEESPDHYMANRRMARRYLEQGAYEEAKKCVNVLLAFPMDEETKALTKKVNEGLSARLIRTLEENPADFGARTELGWCYLQEDEPEKAIALLEGMTPPAGQEIEYVNLAGKAYYAAKRYDEALPQILRWKELLEERLRGEDGGKGKDQNRLATAGSMMAQIFLEKGKRAPAGEKDPFFQRALRCLEEEAGAHDAIGREYTRALIYLEWERYEECVRICGRLTEEHPEFGAAWVLHQKGCAKLYDASGVVRDYRILQRLIPSYSASRELAAEVFYQLKEREELDALLKEAEEAGALTAELKRYRFLLMSDEAKNRQELLEALEYARGVYEQGGAEGWSDEKKARLCAERARNYWRMQGTNAALQLIDQAIALDGEQSEYRYIKAGILKDGQEYAEALSLYLQCESDYDRTAHFYANVGECHDGLGRKEEALSWLEKAARMDPDNAATLARIVRIYRTWPERLSGEEEQKKAVDYARRMTECGQSAWHWIESGLLYMELLDYGQAAREFQRAAEADPKDPFAHSNLARALRLLGRPEEAEAEGKEAAASMERDPSPWHLEVLGDVYRQRHEFGRALETYLENWKRFPKHRKRFLHPLIGLYCAQGKWEEAMRRIGEVYPEKSREYADAAVRVYCLSGFFDQAARYVRHCYPAAGFDLASMNRQMAKIFWYQGKLRQAAACMKSAIRMLSKDSRERFEYCLLAADICFYLGKEKKAAALAESALNEFGKRHEGREGKRLLDGGQKELYQLGTLYLYLGELSKASALARELENSPRCSDCVYGFCTDARELEAGILAARKDYAGAVRILKEILEESQMDLDVKMKISLLKKKGGIG</sequence>
<feature type="coiled-coil region" evidence="4">
    <location>
        <begin position="38"/>
        <end position="68"/>
    </location>
</feature>
<protein>
    <submittedName>
        <fullName evidence="5">Tetratricopeptide repeat protein</fullName>
    </submittedName>
</protein>
<dbReference type="PROSITE" id="PS50005">
    <property type="entry name" value="TPR"/>
    <property type="match status" value="2"/>
</dbReference>
<dbReference type="InterPro" id="IPR001623">
    <property type="entry name" value="DnaJ_domain"/>
</dbReference>
<reference evidence="5" key="2">
    <citation type="submission" date="2021-04" db="EMBL/GenBank/DDBJ databases">
        <authorList>
            <person name="Gilroy R."/>
        </authorList>
    </citation>
    <scope>NUCLEOTIDE SEQUENCE</scope>
    <source>
        <strain evidence="5">USAMLcec3-2134</strain>
    </source>
</reference>
<organism evidence="5 6">
    <name type="scientific">Candidatus Eisenbergiella merdigallinarum</name>
    <dbReference type="NCBI Taxonomy" id="2838552"/>
    <lineage>
        <taxon>Bacteria</taxon>
        <taxon>Bacillati</taxon>
        <taxon>Bacillota</taxon>
        <taxon>Clostridia</taxon>
        <taxon>Lachnospirales</taxon>
        <taxon>Lachnospiraceae</taxon>
        <taxon>Eisenbergiella</taxon>
    </lineage>
</organism>
<comment type="caution">
    <text evidence="5">The sequence shown here is derived from an EMBL/GenBank/DDBJ whole genome shotgun (WGS) entry which is preliminary data.</text>
</comment>
<evidence type="ECO:0000256" key="3">
    <source>
        <dbReference type="PROSITE-ProRule" id="PRU00339"/>
    </source>
</evidence>
<dbReference type="PANTHER" id="PTHR45586">
    <property type="entry name" value="TPR REPEAT-CONTAINING PROTEIN PA4667"/>
    <property type="match status" value="1"/>
</dbReference>
<dbReference type="Pfam" id="PF13432">
    <property type="entry name" value="TPR_16"/>
    <property type="match status" value="3"/>
</dbReference>
<evidence type="ECO:0000256" key="1">
    <source>
        <dbReference type="ARBA" id="ARBA00022737"/>
    </source>
</evidence>
<keyword evidence="4" id="KW-0175">Coiled coil</keyword>
<dbReference type="AlphaFoldDB" id="A0A9D2MS83"/>
<keyword evidence="2 3" id="KW-0802">TPR repeat</keyword>
<dbReference type="CDD" id="cd06257">
    <property type="entry name" value="DnaJ"/>
    <property type="match status" value="1"/>
</dbReference>
<dbReference type="PANTHER" id="PTHR45586:SF1">
    <property type="entry name" value="LIPOPOLYSACCHARIDE ASSEMBLY PROTEIN B"/>
    <property type="match status" value="1"/>
</dbReference>